<dbReference type="Gene3D" id="3.30.300.130">
    <property type="entry name" value="Fe-S cluster assembly (FSCA)"/>
    <property type="match status" value="1"/>
</dbReference>
<keyword evidence="2" id="KW-1185">Reference proteome</keyword>
<dbReference type="SUPFAM" id="SSF117916">
    <property type="entry name" value="Fe-S cluster assembly (FSCA) domain-like"/>
    <property type="match status" value="1"/>
</dbReference>
<dbReference type="InterPro" id="IPR034904">
    <property type="entry name" value="FSCA_dom_sf"/>
</dbReference>
<accession>A0A9X1N8E3</accession>
<protein>
    <recommendedName>
        <fullName evidence="3">Metal-sulfur cluster biosynthetic enzyme</fullName>
    </recommendedName>
</protein>
<evidence type="ECO:0000313" key="1">
    <source>
        <dbReference type="EMBL" id="MCD5310282.1"/>
    </source>
</evidence>
<name>A0A9X1N8E3_9ACTN</name>
<proteinExistence type="predicted"/>
<evidence type="ECO:0008006" key="3">
    <source>
        <dbReference type="Google" id="ProtNLM"/>
    </source>
</evidence>
<evidence type="ECO:0000313" key="2">
    <source>
        <dbReference type="Proteomes" id="UP001138997"/>
    </source>
</evidence>
<gene>
    <name evidence="1" type="ORF">LR394_05190</name>
</gene>
<reference evidence="1" key="1">
    <citation type="submission" date="2021-11" db="EMBL/GenBank/DDBJ databases">
        <title>Streptomyces corallinus and Kineosporia corallina sp. nov., two new coral-derived marine actinobacteria.</title>
        <authorList>
            <person name="Buangrab K."/>
            <person name="Sutthacheep M."/>
            <person name="Yeemin T."/>
            <person name="Harunari E."/>
            <person name="Igarashi Y."/>
            <person name="Sripreechasak P."/>
            <person name="Kanchanasin P."/>
            <person name="Tanasupawat S."/>
            <person name="Phongsopitanun W."/>
        </authorList>
    </citation>
    <scope>NUCLEOTIDE SEQUENCE</scope>
    <source>
        <strain evidence="1">JCM 31032</strain>
    </source>
</reference>
<dbReference type="EMBL" id="JAJOMB010000002">
    <property type="protein sequence ID" value="MCD5310282.1"/>
    <property type="molecule type" value="Genomic_DNA"/>
</dbReference>
<organism evidence="1 2">
    <name type="scientific">Kineosporia babensis</name>
    <dbReference type="NCBI Taxonomy" id="499548"/>
    <lineage>
        <taxon>Bacteria</taxon>
        <taxon>Bacillati</taxon>
        <taxon>Actinomycetota</taxon>
        <taxon>Actinomycetes</taxon>
        <taxon>Kineosporiales</taxon>
        <taxon>Kineosporiaceae</taxon>
        <taxon>Kineosporia</taxon>
    </lineage>
</organism>
<sequence length="288" mass="30406">MPREQEVWIALGLVRDPELDEPITELNFVTEVRVDEAGGVRADRAAGSSVSGSGEALAGGRVRPDVAGGAASAVDGADSVADGAHVYVRLRLPTYFCAPNFAYLMVADAHDVVTKLAWVDTVTVRLEDHFASEEINGGVADDAGFSGSFPGQAEGELDELRATFQRKAHTACLERSCRSLIEAGWEVEGLASARLSDLPPGTATEALLRRRAEIGLSHQPGDPLMVDSSGAPVADVPKHLRFAKTVRVSIDGNGIFCRGLLATRYGDGSSPGTLSGVIPVADLWRRAS</sequence>
<dbReference type="RefSeq" id="WP_231439208.1">
    <property type="nucleotide sequence ID" value="NZ_JAJOMB010000002.1"/>
</dbReference>
<dbReference type="AlphaFoldDB" id="A0A9X1N8E3"/>
<comment type="caution">
    <text evidence="1">The sequence shown here is derived from an EMBL/GenBank/DDBJ whole genome shotgun (WGS) entry which is preliminary data.</text>
</comment>
<dbReference type="Proteomes" id="UP001138997">
    <property type="component" value="Unassembled WGS sequence"/>
</dbReference>